<dbReference type="Pfam" id="PF23344">
    <property type="entry name" value="ZP-N"/>
    <property type="match status" value="1"/>
</dbReference>
<dbReference type="AlphaFoldDB" id="A0A5C6PHE0"/>
<evidence type="ECO:0000256" key="1">
    <source>
        <dbReference type="SAM" id="MobiDB-lite"/>
    </source>
</evidence>
<feature type="domain" description="ZP" evidence="2">
    <location>
        <begin position="131"/>
        <end position="228"/>
    </location>
</feature>
<proteinExistence type="predicted"/>
<dbReference type="FunFam" id="2.60.40.3210:FF:000001">
    <property type="entry name" value="Zona pellucida sperm-binding protein 3"/>
    <property type="match status" value="1"/>
</dbReference>
<comment type="caution">
    <text evidence="3">The sequence shown here is derived from an EMBL/GenBank/DDBJ whole genome shotgun (WGS) entry which is preliminary data.</text>
</comment>
<feature type="compositionally biased region" description="Polar residues" evidence="1">
    <location>
        <begin position="80"/>
        <end position="89"/>
    </location>
</feature>
<dbReference type="GO" id="GO:0032190">
    <property type="term" value="F:acrosin binding"/>
    <property type="evidence" value="ECO:0007669"/>
    <property type="project" value="TreeGrafter"/>
</dbReference>
<dbReference type="EMBL" id="RHFK02000004">
    <property type="protein sequence ID" value="TWW77807.1"/>
    <property type="molecule type" value="Genomic_DNA"/>
</dbReference>
<evidence type="ECO:0000313" key="3">
    <source>
        <dbReference type="EMBL" id="TWW77807.1"/>
    </source>
</evidence>
<accession>A0A5C6PHE0</accession>
<dbReference type="InterPro" id="IPR055356">
    <property type="entry name" value="ZP-N"/>
</dbReference>
<organism evidence="3 4">
    <name type="scientific">Takifugu flavidus</name>
    <name type="common">sansaifugu</name>
    <dbReference type="NCBI Taxonomy" id="433684"/>
    <lineage>
        <taxon>Eukaryota</taxon>
        <taxon>Metazoa</taxon>
        <taxon>Chordata</taxon>
        <taxon>Craniata</taxon>
        <taxon>Vertebrata</taxon>
        <taxon>Euteleostomi</taxon>
        <taxon>Actinopterygii</taxon>
        <taxon>Neopterygii</taxon>
        <taxon>Teleostei</taxon>
        <taxon>Neoteleostei</taxon>
        <taxon>Acanthomorphata</taxon>
        <taxon>Eupercaria</taxon>
        <taxon>Tetraodontiformes</taxon>
        <taxon>Tetradontoidea</taxon>
        <taxon>Tetraodontidae</taxon>
        <taxon>Takifugu</taxon>
    </lineage>
</organism>
<evidence type="ECO:0000259" key="2">
    <source>
        <dbReference type="PROSITE" id="PS51034"/>
    </source>
</evidence>
<dbReference type="GO" id="GO:0035803">
    <property type="term" value="P:egg coat formation"/>
    <property type="evidence" value="ECO:0007669"/>
    <property type="project" value="TreeGrafter"/>
</dbReference>
<keyword evidence="4" id="KW-1185">Reference proteome</keyword>
<name>A0A5C6PHE0_9TELE</name>
<protein>
    <submittedName>
        <fullName evidence="3">Zona pellucida sperm-binding protein 3</fullName>
    </submittedName>
</protein>
<dbReference type="GO" id="GO:0031012">
    <property type="term" value="C:extracellular matrix"/>
    <property type="evidence" value="ECO:0007669"/>
    <property type="project" value="TreeGrafter"/>
</dbReference>
<sequence length="228" mass="25015">MEWAESAALKGLQGPQVSAVMEARQLIVWGVVAACLSLSNARVLNVVVPTFWDGDVKKPALMADVAVGAASPERDHSRQPARNTGNPQGNRIRPAAGKLPRKLPEGLVDLLEKVPHLVQRQTVKTDRLAVRCGSSKIQVEVKQDLMGTGKLVKPEELTLGGCSPTEVDDWAHVLAFESELHSCGSTLEMRENTFVYAFKLIYNPRKADRTPIIRSQSAVISLECHYLR</sequence>
<reference evidence="3 4" key="1">
    <citation type="submission" date="2019-04" db="EMBL/GenBank/DDBJ databases">
        <title>Chromosome genome assembly for Takifugu flavidus.</title>
        <authorList>
            <person name="Xiao S."/>
        </authorList>
    </citation>
    <scope>NUCLEOTIDE SEQUENCE [LARGE SCALE GENOMIC DNA]</scope>
    <source>
        <strain evidence="3">HTHZ2018</strain>
        <tissue evidence="3">Muscle</tissue>
    </source>
</reference>
<dbReference type="Proteomes" id="UP000324091">
    <property type="component" value="Chromosome 12"/>
</dbReference>
<dbReference type="InterPro" id="IPR001507">
    <property type="entry name" value="ZP_dom"/>
</dbReference>
<dbReference type="PANTHER" id="PTHR11576">
    <property type="entry name" value="ZONA PELLUCIDA SPERM-BINDING PROTEIN 3"/>
    <property type="match status" value="1"/>
</dbReference>
<dbReference type="GO" id="GO:2000344">
    <property type="term" value="P:positive regulation of acrosome reaction"/>
    <property type="evidence" value="ECO:0007669"/>
    <property type="project" value="TreeGrafter"/>
</dbReference>
<feature type="region of interest" description="Disordered" evidence="1">
    <location>
        <begin position="68"/>
        <end position="98"/>
    </location>
</feature>
<evidence type="ECO:0000313" key="4">
    <source>
        <dbReference type="Proteomes" id="UP000324091"/>
    </source>
</evidence>
<dbReference type="Gene3D" id="2.60.40.3210">
    <property type="entry name" value="Zona pellucida, ZP-N domain"/>
    <property type="match status" value="1"/>
</dbReference>
<dbReference type="PROSITE" id="PS51034">
    <property type="entry name" value="ZP_2"/>
    <property type="match status" value="1"/>
</dbReference>
<dbReference type="PANTHER" id="PTHR11576:SF2">
    <property type="entry name" value="ZONA PELLUCIDA SPERM-BINDING PROTEIN 3"/>
    <property type="match status" value="1"/>
</dbReference>
<dbReference type="GO" id="GO:0007339">
    <property type="term" value="P:binding of sperm to zona pellucida"/>
    <property type="evidence" value="ECO:0007669"/>
    <property type="project" value="TreeGrafter"/>
</dbReference>
<gene>
    <name evidence="3" type="ORF">D4764_12G0011970</name>
</gene>